<organism evidence="2 3">
    <name type="scientific">Ramularia collo-cygni</name>
    <dbReference type="NCBI Taxonomy" id="112498"/>
    <lineage>
        <taxon>Eukaryota</taxon>
        <taxon>Fungi</taxon>
        <taxon>Dikarya</taxon>
        <taxon>Ascomycota</taxon>
        <taxon>Pezizomycotina</taxon>
        <taxon>Dothideomycetes</taxon>
        <taxon>Dothideomycetidae</taxon>
        <taxon>Mycosphaerellales</taxon>
        <taxon>Mycosphaerellaceae</taxon>
        <taxon>Ramularia</taxon>
    </lineage>
</organism>
<dbReference type="RefSeq" id="XP_023631844.1">
    <property type="nucleotide sequence ID" value="XM_023776076.1"/>
</dbReference>
<feature type="region of interest" description="Disordered" evidence="1">
    <location>
        <begin position="210"/>
        <end position="268"/>
    </location>
</feature>
<accession>A0A2D3VKN6</accession>
<protein>
    <submittedName>
        <fullName evidence="2">Uncharacterized protein</fullName>
    </submittedName>
</protein>
<keyword evidence="3" id="KW-1185">Reference proteome</keyword>
<gene>
    <name evidence="2" type="ORF">RCC_10850</name>
</gene>
<evidence type="ECO:0000256" key="1">
    <source>
        <dbReference type="SAM" id="MobiDB-lite"/>
    </source>
</evidence>
<name>A0A2D3VKN6_9PEZI</name>
<feature type="region of interest" description="Disordered" evidence="1">
    <location>
        <begin position="1"/>
        <end position="116"/>
    </location>
</feature>
<evidence type="ECO:0000313" key="2">
    <source>
        <dbReference type="EMBL" id="CZT25121.1"/>
    </source>
</evidence>
<dbReference type="AlphaFoldDB" id="A0A2D3VKN6"/>
<dbReference type="Proteomes" id="UP000225277">
    <property type="component" value="Unassembled WGS sequence"/>
</dbReference>
<feature type="compositionally biased region" description="Polar residues" evidence="1">
    <location>
        <begin position="15"/>
        <end position="25"/>
    </location>
</feature>
<reference evidence="2 3" key="1">
    <citation type="submission" date="2016-03" db="EMBL/GenBank/DDBJ databases">
        <authorList>
            <person name="Ploux O."/>
        </authorList>
    </citation>
    <scope>NUCLEOTIDE SEQUENCE [LARGE SCALE GENOMIC DNA]</scope>
    <source>
        <strain evidence="2 3">URUG2</strain>
    </source>
</reference>
<proteinExistence type="predicted"/>
<evidence type="ECO:0000313" key="3">
    <source>
        <dbReference type="Proteomes" id="UP000225277"/>
    </source>
</evidence>
<dbReference type="EMBL" id="FJUY01000025">
    <property type="protein sequence ID" value="CZT25121.1"/>
    <property type="molecule type" value="Genomic_DNA"/>
</dbReference>
<dbReference type="GeneID" id="35605885"/>
<sequence>MGVAGSKASEIDTVENPSTVNTSKNLLAPAPGASLGTKRRHAEETALKGVKKRKGTESGSHQHISLAFRSPKPGKDSSSDGTGYGSIETSAAAPRSSKADVPPGLTLSTEHTQPEIEDSRDIILDAAADHSQAAVVSPRFQDVIRSLRDGSEDVPSGWAVVAAPPVSQSQRDHNLAMIRNAVASLNSVHLSSTYSRHNLQLSTTVIPPQNAVRNSRSSRRSSVQGSGLASLQRRSRVLNRPDPITLGVANAKRHRPDGDVEESRPHKRLRKSLVAVMHSQSNNKRHIRKLTGLWRKDDWSGWSVLG</sequence>